<keyword evidence="6" id="KW-0963">Cytoplasm</keyword>
<dbReference type="Proteomes" id="UP001497480">
    <property type="component" value="Unassembled WGS sequence"/>
</dbReference>
<accession>A0AAV1XG98</accession>
<keyword evidence="7" id="KW-0853">WD repeat</keyword>
<dbReference type="GO" id="GO:0005737">
    <property type="term" value="C:cytoplasm"/>
    <property type="evidence" value="ECO:0007669"/>
    <property type="project" value="UniProtKB-SubCell"/>
</dbReference>
<evidence type="ECO:0000313" key="12">
    <source>
        <dbReference type="Proteomes" id="UP001497480"/>
    </source>
</evidence>
<dbReference type="SMART" id="SM00320">
    <property type="entry name" value="WD40"/>
    <property type="match status" value="2"/>
</dbReference>
<evidence type="ECO:0000256" key="10">
    <source>
        <dbReference type="ARBA" id="ARBA00023242"/>
    </source>
</evidence>
<reference evidence="11 12" key="1">
    <citation type="submission" date="2024-03" db="EMBL/GenBank/DDBJ databases">
        <authorList>
            <person name="Martinez-Hernandez J."/>
        </authorList>
    </citation>
    <scope>NUCLEOTIDE SEQUENCE [LARGE SCALE GENOMIC DNA]</scope>
</reference>
<organism evidence="11 12">
    <name type="scientific">Lupinus luteus</name>
    <name type="common">European yellow lupine</name>
    <dbReference type="NCBI Taxonomy" id="3873"/>
    <lineage>
        <taxon>Eukaryota</taxon>
        <taxon>Viridiplantae</taxon>
        <taxon>Streptophyta</taxon>
        <taxon>Embryophyta</taxon>
        <taxon>Tracheophyta</taxon>
        <taxon>Spermatophyta</taxon>
        <taxon>Magnoliopsida</taxon>
        <taxon>eudicotyledons</taxon>
        <taxon>Gunneridae</taxon>
        <taxon>Pentapetalae</taxon>
        <taxon>rosids</taxon>
        <taxon>fabids</taxon>
        <taxon>Fabales</taxon>
        <taxon>Fabaceae</taxon>
        <taxon>Papilionoideae</taxon>
        <taxon>50 kb inversion clade</taxon>
        <taxon>genistoids sensu lato</taxon>
        <taxon>core genistoids</taxon>
        <taxon>Genisteae</taxon>
        <taxon>Lupinus</taxon>
    </lineage>
</organism>
<evidence type="ECO:0000256" key="4">
    <source>
        <dbReference type="ARBA" id="ARBA00005881"/>
    </source>
</evidence>
<dbReference type="Pfam" id="PF00400">
    <property type="entry name" value="WD40"/>
    <property type="match status" value="1"/>
</dbReference>
<dbReference type="Gene3D" id="2.130.10.10">
    <property type="entry name" value="YVTN repeat-like/Quinoprotein amine dehydrogenase"/>
    <property type="match status" value="1"/>
</dbReference>
<evidence type="ECO:0000313" key="11">
    <source>
        <dbReference type="EMBL" id="CAL0320785.1"/>
    </source>
</evidence>
<dbReference type="EMBL" id="CAXHTB010000015">
    <property type="protein sequence ID" value="CAL0320785.1"/>
    <property type="molecule type" value="Genomic_DNA"/>
</dbReference>
<dbReference type="InterPro" id="IPR037289">
    <property type="entry name" value="Elp2"/>
</dbReference>
<dbReference type="PANTHER" id="PTHR44111:SF1">
    <property type="entry name" value="ELONGATOR COMPLEX PROTEIN 2"/>
    <property type="match status" value="1"/>
</dbReference>
<comment type="caution">
    <text evidence="11">The sequence shown here is derived from an EMBL/GenBank/DDBJ whole genome shotgun (WGS) entry which is preliminary data.</text>
</comment>
<proteinExistence type="inferred from homology"/>
<gene>
    <name evidence="11" type="ORF">LLUT_LOCUS21845</name>
</gene>
<dbReference type="GO" id="GO:0002098">
    <property type="term" value="P:tRNA wobble uridine modification"/>
    <property type="evidence" value="ECO:0007669"/>
    <property type="project" value="InterPro"/>
</dbReference>
<comment type="pathway">
    <text evidence="3">tRNA modification; 5-methoxycarbonylmethyl-2-thiouridine-tRNA biosynthesis.</text>
</comment>
<sequence length="177" mass="19999">MSTLGLSQKPIYVQAVREAPERNGIDGLDTLETIPDAVPTVFTEPPIEDQLAWHTLWPESHKLYGHGNELFSLRCDHKGELVASSCKAQSASVAKVWLWEVGSWKSVGCLQSHSLTVTQMEFSHDDNFLLTVSRDRQFSISTITRRDTGGISFSLLARQEGHKRIIWSCSWHPHTWL</sequence>
<dbReference type="SUPFAM" id="SSF50978">
    <property type="entry name" value="WD40 repeat-like"/>
    <property type="match status" value="1"/>
</dbReference>
<evidence type="ECO:0000256" key="6">
    <source>
        <dbReference type="ARBA" id="ARBA00022490"/>
    </source>
</evidence>
<keyword evidence="10" id="KW-0539">Nucleus</keyword>
<dbReference type="InterPro" id="IPR001680">
    <property type="entry name" value="WD40_rpt"/>
</dbReference>
<keyword evidence="12" id="KW-1185">Reference proteome</keyword>
<evidence type="ECO:0000256" key="5">
    <source>
        <dbReference type="ARBA" id="ARBA00020267"/>
    </source>
</evidence>
<comment type="similarity">
    <text evidence="4">Belongs to the WD repeat ELP2 family.</text>
</comment>
<evidence type="ECO:0000256" key="2">
    <source>
        <dbReference type="ARBA" id="ARBA00004496"/>
    </source>
</evidence>
<keyword evidence="8" id="KW-0819">tRNA processing</keyword>
<evidence type="ECO:0000256" key="7">
    <source>
        <dbReference type="ARBA" id="ARBA00022574"/>
    </source>
</evidence>
<comment type="subcellular location">
    <subcellularLocation>
        <location evidence="2">Cytoplasm</location>
    </subcellularLocation>
    <subcellularLocation>
        <location evidence="1">Nucleus</location>
    </subcellularLocation>
</comment>
<name>A0AAV1XG98_LUPLU</name>
<evidence type="ECO:0000256" key="8">
    <source>
        <dbReference type="ARBA" id="ARBA00022694"/>
    </source>
</evidence>
<dbReference type="AlphaFoldDB" id="A0AAV1XG98"/>
<dbReference type="GO" id="GO:0005634">
    <property type="term" value="C:nucleus"/>
    <property type="evidence" value="ECO:0007669"/>
    <property type="project" value="UniProtKB-SubCell"/>
</dbReference>
<keyword evidence="9" id="KW-0677">Repeat</keyword>
<dbReference type="PANTHER" id="PTHR44111">
    <property type="entry name" value="ELONGATOR COMPLEX PROTEIN 2"/>
    <property type="match status" value="1"/>
</dbReference>
<dbReference type="InterPro" id="IPR015943">
    <property type="entry name" value="WD40/YVTN_repeat-like_dom_sf"/>
</dbReference>
<evidence type="ECO:0000256" key="3">
    <source>
        <dbReference type="ARBA" id="ARBA00005043"/>
    </source>
</evidence>
<evidence type="ECO:0000256" key="1">
    <source>
        <dbReference type="ARBA" id="ARBA00004123"/>
    </source>
</evidence>
<dbReference type="InterPro" id="IPR036322">
    <property type="entry name" value="WD40_repeat_dom_sf"/>
</dbReference>
<evidence type="ECO:0000256" key="9">
    <source>
        <dbReference type="ARBA" id="ARBA00022737"/>
    </source>
</evidence>
<protein>
    <recommendedName>
        <fullName evidence="5">Elongator complex protein 2</fullName>
    </recommendedName>
</protein>
<dbReference type="GO" id="GO:0033588">
    <property type="term" value="C:elongator holoenzyme complex"/>
    <property type="evidence" value="ECO:0007669"/>
    <property type="project" value="InterPro"/>
</dbReference>